<dbReference type="OrthoDB" id="9778326at2"/>
<dbReference type="Pfam" id="PF17773">
    <property type="entry name" value="UPF0176_N"/>
    <property type="match status" value="1"/>
</dbReference>
<dbReference type="Proteomes" id="UP000194151">
    <property type="component" value="Chromosome"/>
</dbReference>
<name>A0A1W6YFL0_9BORD</name>
<dbReference type="InterPro" id="IPR001763">
    <property type="entry name" value="Rhodanese-like_dom"/>
</dbReference>
<feature type="domain" description="Rhodanese" evidence="3">
    <location>
        <begin position="129"/>
        <end position="223"/>
    </location>
</feature>
<dbReference type="KEGG" id="bgv:CAL12_02585"/>
<dbReference type="AlphaFoldDB" id="A0A1W6YFL0"/>
<proteinExistence type="inferred from homology"/>
<dbReference type="GO" id="GO:0016740">
    <property type="term" value="F:transferase activity"/>
    <property type="evidence" value="ECO:0007669"/>
    <property type="project" value="UniProtKB-KW"/>
</dbReference>
<dbReference type="InterPro" id="IPR020936">
    <property type="entry name" value="TrhO"/>
</dbReference>
<evidence type="ECO:0000313" key="5">
    <source>
        <dbReference type="Proteomes" id="UP000194151"/>
    </source>
</evidence>
<dbReference type="EMBL" id="CP021108">
    <property type="protein sequence ID" value="ARP79822.1"/>
    <property type="molecule type" value="Genomic_DNA"/>
</dbReference>
<dbReference type="GO" id="GO:0016705">
    <property type="term" value="F:oxidoreductase activity, acting on paired donors, with incorporation or reduction of molecular oxygen"/>
    <property type="evidence" value="ECO:0007669"/>
    <property type="project" value="UniProtKB-UniRule"/>
</dbReference>
<organism evidence="4 5">
    <name type="scientific">Bordetella genomosp. 8</name>
    <dbReference type="NCBI Taxonomy" id="1416806"/>
    <lineage>
        <taxon>Bacteria</taxon>
        <taxon>Pseudomonadati</taxon>
        <taxon>Pseudomonadota</taxon>
        <taxon>Betaproteobacteria</taxon>
        <taxon>Burkholderiales</taxon>
        <taxon>Alcaligenaceae</taxon>
        <taxon>Bordetella</taxon>
    </lineage>
</organism>
<keyword evidence="1" id="KW-0819">tRNA processing</keyword>
<evidence type="ECO:0000256" key="1">
    <source>
        <dbReference type="HAMAP-Rule" id="MF_00469"/>
    </source>
</evidence>
<evidence type="ECO:0000256" key="2">
    <source>
        <dbReference type="SAM" id="MobiDB-lite"/>
    </source>
</evidence>
<sequence>MSKIVNIAAYKFVTLDDAVALRERVMECASARALKGTVLLAGEGINLFLSGGEQAIAAFLEWLREDARFADLEAKYSYSDEVPFRKLLVKVKREIIRMDHPAIRPEAGRAPGVDARTLARWLARGTDDAGRPIVMLDTRNAFEVDAGTFEGALDWRIERFTQFPAALREHRAELEGKTVVSFCTGGIRCEKAALFMAEEGVRDVYQLEGGILKYFEETGGPGFKGSCFVFDERELLGPDLSPTGPGPGPGPAPGSASDPALFSTSDPAPSSMTAAPGAASATTSC</sequence>
<dbReference type="Gene3D" id="3.30.70.100">
    <property type="match status" value="1"/>
</dbReference>
<keyword evidence="4" id="KW-0808">Transferase</keyword>
<reference evidence="4 5" key="1">
    <citation type="submission" date="2017-05" db="EMBL/GenBank/DDBJ databases">
        <title>Complete and WGS of Bordetella genogroups.</title>
        <authorList>
            <person name="Spilker T."/>
            <person name="LiPuma J."/>
        </authorList>
    </citation>
    <scope>NUCLEOTIDE SEQUENCE [LARGE SCALE GENOMIC DNA]</scope>
    <source>
        <strain evidence="4 5">AU19157</strain>
    </source>
</reference>
<feature type="region of interest" description="Disordered" evidence="2">
    <location>
        <begin position="238"/>
        <end position="285"/>
    </location>
</feature>
<accession>A0A1W6YFL0</accession>
<dbReference type="SMART" id="SM00450">
    <property type="entry name" value="RHOD"/>
    <property type="match status" value="1"/>
</dbReference>
<evidence type="ECO:0000313" key="4">
    <source>
        <dbReference type="EMBL" id="ARP79822.1"/>
    </source>
</evidence>
<protein>
    <recommendedName>
        <fullName evidence="1">tRNA uridine(34) hydroxylase</fullName>
        <ecNumber evidence="1">1.14.-.-</ecNumber>
    </recommendedName>
    <alternativeName>
        <fullName evidence="1">tRNA hydroxylation protein O</fullName>
    </alternativeName>
</protein>
<dbReference type="InterPro" id="IPR040503">
    <property type="entry name" value="TRHO_N"/>
</dbReference>
<dbReference type="PANTHER" id="PTHR43268">
    <property type="entry name" value="THIOSULFATE SULFURTRANSFERASE/RHODANESE-LIKE DOMAIN-CONTAINING PROTEIN 2"/>
    <property type="match status" value="1"/>
</dbReference>
<dbReference type="HAMAP" id="MF_00469">
    <property type="entry name" value="TrhO"/>
    <property type="match status" value="1"/>
</dbReference>
<comment type="function">
    <text evidence="1">Catalyzes oxygen-dependent 5-hydroxyuridine (ho5U) modification at position 34 in tRNAs.</text>
</comment>
<dbReference type="EC" id="1.14.-.-" evidence="1"/>
<dbReference type="PANTHER" id="PTHR43268:SF3">
    <property type="entry name" value="RHODANESE-LIKE DOMAIN-CONTAINING PROTEIN 7-RELATED"/>
    <property type="match status" value="1"/>
</dbReference>
<comment type="similarity">
    <text evidence="1">Belongs to the TrhO family.</text>
</comment>
<dbReference type="Pfam" id="PF00581">
    <property type="entry name" value="Rhodanese"/>
    <property type="match status" value="1"/>
</dbReference>
<dbReference type="GO" id="GO:0006400">
    <property type="term" value="P:tRNA modification"/>
    <property type="evidence" value="ECO:0007669"/>
    <property type="project" value="UniProtKB-UniRule"/>
</dbReference>
<feature type="compositionally biased region" description="Low complexity" evidence="2">
    <location>
        <begin position="267"/>
        <end position="285"/>
    </location>
</feature>
<dbReference type="NCBIfam" id="NF003703">
    <property type="entry name" value="PRK05320.1"/>
    <property type="match status" value="1"/>
</dbReference>
<evidence type="ECO:0000259" key="3">
    <source>
        <dbReference type="PROSITE" id="PS50206"/>
    </source>
</evidence>
<dbReference type="STRING" id="1416806.CAL12_02585"/>
<comment type="catalytic activity">
    <reaction evidence="1">
        <text>uridine(34) in tRNA + AH2 + O2 = 5-hydroxyuridine(34) in tRNA + A + H2O</text>
        <dbReference type="Rhea" id="RHEA:64224"/>
        <dbReference type="Rhea" id="RHEA-COMP:11727"/>
        <dbReference type="Rhea" id="RHEA-COMP:13381"/>
        <dbReference type="ChEBI" id="CHEBI:13193"/>
        <dbReference type="ChEBI" id="CHEBI:15377"/>
        <dbReference type="ChEBI" id="CHEBI:15379"/>
        <dbReference type="ChEBI" id="CHEBI:17499"/>
        <dbReference type="ChEBI" id="CHEBI:65315"/>
        <dbReference type="ChEBI" id="CHEBI:136877"/>
    </reaction>
</comment>
<dbReference type="SUPFAM" id="SSF52821">
    <property type="entry name" value="Rhodanese/Cell cycle control phosphatase"/>
    <property type="match status" value="1"/>
</dbReference>
<dbReference type="PROSITE" id="PS50206">
    <property type="entry name" value="RHODANESE_3"/>
    <property type="match status" value="1"/>
</dbReference>
<gene>
    <name evidence="1" type="primary">trhO</name>
    <name evidence="4" type="ORF">CAL12_02585</name>
</gene>
<keyword evidence="5" id="KW-1185">Reference proteome</keyword>
<keyword evidence="1" id="KW-0560">Oxidoreductase</keyword>
<dbReference type="Gene3D" id="3.40.250.10">
    <property type="entry name" value="Rhodanese-like domain"/>
    <property type="match status" value="1"/>
</dbReference>
<dbReference type="InterPro" id="IPR036873">
    <property type="entry name" value="Rhodanese-like_dom_sf"/>
</dbReference>